<dbReference type="Gene3D" id="1.20.120.80">
    <property type="entry name" value="Cytochrome c oxidase, subunit III, four-helix bundle"/>
    <property type="match status" value="1"/>
</dbReference>
<dbReference type="InterPro" id="IPR000298">
    <property type="entry name" value="Cyt_c_oxidase-like_su3"/>
</dbReference>
<dbReference type="SUPFAM" id="SSF81452">
    <property type="entry name" value="Cytochrome c oxidase subunit III-like"/>
    <property type="match status" value="1"/>
</dbReference>
<name>A0A141CKD8_9BILA</name>
<comment type="subcellular location">
    <subcellularLocation>
        <location evidence="1">Membrane</location>
        <topology evidence="1">Multi-pass membrane protein</topology>
    </subcellularLocation>
</comment>
<keyword evidence="5" id="KW-1278">Translocase</keyword>
<keyword evidence="4 8" id="KW-0812">Transmembrane</keyword>
<comment type="similarity">
    <text evidence="2 8">Belongs to the cytochrome c oxidase subunit 3 family.</text>
</comment>
<evidence type="ECO:0000256" key="2">
    <source>
        <dbReference type="ARBA" id="ARBA00010581"/>
    </source>
</evidence>
<keyword evidence="6 9" id="KW-1133">Transmembrane helix</keyword>
<dbReference type="InterPro" id="IPR033945">
    <property type="entry name" value="Cyt_c_oxase_su3_dom"/>
</dbReference>
<dbReference type="InterPro" id="IPR013833">
    <property type="entry name" value="Cyt_c_oxidase_su3_a-hlx"/>
</dbReference>
<dbReference type="PROSITE" id="PS50253">
    <property type="entry name" value="COX3"/>
    <property type="match status" value="1"/>
</dbReference>
<evidence type="ECO:0000313" key="11">
    <source>
        <dbReference type="EMBL" id="AKS03984.1"/>
    </source>
</evidence>
<dbReference type="Gene3D" id="1.10.287.70">
    <property type="match status" value="1"/>
</dbReference>
<protein>
    <recommendedName>
        <fullName evidence="3 8">Cytochrome c oxidase subunit 3</fullName>
    </recommendedName>
</protein>
<evidence type="ECO:0000256" key="4">
    <source>
        <dbReference type="ARBA" id="ARBA00022692"/>
    </source>
</evidence>
<feature type="transmembrane region" description="Helical" evidence="9">
    <location>
        <begin position="195"/>
        <end position="219"/>
    </location>
</feature>
<evidence type="ECO:0000256" key="5">
    <source>
        <dbReference type="ARBA" id="ARBA00022967"/>
    </source>
</evidence>
<dbReference type="InterPro" id="IPR024791">
    <property type="entry name" value="Cyt_c/ubiquinol_Oxase_su3"/>
</dbReference>
<sequence length="298" mass="33880">MTKHAFHIVDPSPWPLTGAIGALLLVSSISGWAHKYSGSMMIATGLALILATMIQWWRDVSREATFQGKHTEKVQDGMRFGMILFITSEVFFFLAFFWAFFHSSLSPSVEVGSQWPLTGITAINPFDVPLLNTTVLLTSGATITWAHMAILEGRWYEANQSLLITVVLGFYFTILQAGEYILAPFSMADSVYGSTFYIATGFHGLHVIIGTFFISTMLYRQVNFHFSSGHHFGFEASAWYWHFVDVVWLFLFMCIYWWGFFFNKLKKLSSSYLENEKSYFFVSGMPLNFGTKYMGGKN</sequence>
<dbReference type="EMBL" id="KP899750">
    <property type="protein sequence ID" value="AKS03984.1"/>
    <property type="molecule type" value="Genomic_DNA"/>
</dbReference>
<feature type="transmembrane region" description="Helical" evidence="9">
    <location>
        <begin position="78"/>
        <end position="101"/>
    </location>
</feature>
<evidence type="ECO:0000256" key="6">
    <source>
        <dbReference type="ARBA" id="ARBA00022989"/>
    </source>
</evidence>
<evidence type="ECO:0000256" key="1">
    <source>
        <dbReference type="ARBA" id="ARBA00004141"/>
    </source>
</evidence>
<dbReference type="AlphaFoldDB" id="A0A141CKD8"/>
<dbReference type="Pfam" id="PF00510">
    <property type="entry name" value="COX3"/>
    <property type="match status" value="1"/>
</dbReference>
<gene>
    <name evidence="11" type="primary">COX3</name>
</gene>
<dbReference type="InterPro" id="IPR035973">
    <property type="entry name" value="Cyt_c_oxidase_su3-like_sf"/>
</dbReference>
<dbReference type="PANTHER" id="PTHR11403">
    <property type="entry name" value="CYTOCHROME C OXIDASE SUBUNIT III"/>
    <property type="match status" value="1"/>
</dbReference>
<dbReference type="GO" id="GO:0006123">
    <property type="term" value="P:mitochondrial electron transport, cytochrome c to oxygen"/>
    <property type="evidence" value="ECO:0007669"/>
    <property type="project" value="TreeGrafter"/>
</dbReference>
<evidence type="ECO:0000256" key="8">
    <source>
        <dbReference type="RuleBase" id="RU003375"/>
    </source>
</evidence>
<organism evidence="11">
    <name type="scientific">Spadella cephaloptera</name>
    <dbReference type="NCBI Taxonomy" id="52888"/>
    <lineage>
        <taxon>Eukaryota</taxon>
        <taxon>Metazoa</taxon>
        <taxon>Spiralia</taxon>
        <taxon>Gnathifera</taxon>
        <taxon>Chaetognatha</taxon>
        <taxon>Sagittoidea</taxon>
        <taxon>Phragmophora</taxon>
        <taxon>Spadellidae</taxon>
        <taxon>Spadella</taxon>
    </lineage>
</organism>
<proteinExistence type="inferred from homology"/>
<feature type="transmembrane region" description="Helical" evidence="9">
    <location>
        <begin position="39"/>
        <end position="57"/>
    </location>
</feature>
<dbReference type="CDD" id="cd01665">
    <property type="entry name" value="Cyt_c_Oxidase_III"/>
    <property type="match status" value="1"/>
</dbReference>
<keyword evidence="7 9" id="KW-0472">Membrane</keyword>
<keyword evidence="8 11" id="KW-0496">Mitochondrion</keyword>
<feature type="transmembrane region" description="Helical" evidence="9">
    <location>
        <begin position="239"/>
        <end position="258"/>
    </location>
</feature>
<evidence type="ECO:0000256" key="9">
    <source>
        <dbReference type="SAM" id="Phobius"/>
    </source>
</evidence>
<feature type="transmembrane region" description="Helical" evidence="9">
    <location>
        <begin position="162"/>
        <end position="183"/>
    </location>
</feature>
<evidence type="ECO:0000259" key="10">
    <source>
        <dbReference type="PROSITE" id="PS50253"/>
    </source>
</evidence>
<feature type="domain" description="Heme-copper oxidase subunit III family profile" evidence="10">
    <location>
        <begin position="2"/>
        <end position="260"/>
    </location>
</feature>
<geneLocation type="mitochondrion" evidence="11"/>
<dbReference type="FunFam" id="1.20.120.80:FF:000002">
    <property type="entry name" value="Cytochrome c oxidase subunit 3"/>
    <property type="match status" value="1"/>
</dbReference>
<comment type="function">
    <text evidence="8">Component of the cytochrome c oxidase, the last enzyme in the mitochondrial electron transport chain which drives oxidative phosphorylation. The respiratory chain contains 3 multisubunit complexes succinate dehydrogenase (complex II, CII), ubiquinol-cytochrome c oxidoreductase (cytochrome b-c1 complex, complex III, CIII) and cytochrome c oxidase (complex IV, CIV), that cooperate to transfer electrons derived from NADH and succinate to molecular oxygen, creating an electrochemical gradient over the inner membrane that drives transmembrane transport and the ATP synthase. Cytochrome c oxidase is the component of the respiratory chain that catalyzes the reduction of oxygen to water. Electrons originating from reduced cytochrome c in the intermembrane space (IMS) are transferred via the dinuclear copper A center (CU(A)) of subunit 2 and heme A of subunit 1 to the active site in subunit 1, a binuclear center (BNC) formed by heme A3 and copper B (CU(B)). The BNC reduces molecular oxygen to 2 water molecules using 4 electrons from cytochrome c in the IMS and 4 protons from the mitochondrial matrix.</text>
</comment>
<reference evidence="11" key="1">
    <citation type="submission" date="2015-03" db="EMBL/GenBank/DDBJ databases">
        <title>Mitochondrial variation in chaetognaths.</title>
        <authorList>
            <person name="Marletaz F."/>
            <person name="Le Parco Y."/>
            <person name="Liu S."/>
            <person name="Peijnenburg K."/>
        </authorList>
    </citation>
    <scope>NUCLEOTIDE SEQUENCE</scope>
    <source>
        <strain evidence="11">SOR-6</strain>
    </source>
</reference>
<dbReference type="PANTHER" id="PTHR11403:SF7">
    <property type="entry name" value="CYTOCHROME C OXIDASE SUBUNIT 3"/>
    <property type="match status" value="1"/>
</dbReference>
<dbReference type="GO" id="GO:0005739">
    <property type="term" value="C:mitochondrion"/>
    <property type="evidence" value="ECO:0007669"/>
    <property type="project" value="TreeGrafter"/>
</dbReference>
<evidence type="ECO:0000256" key="7">
    <source>
        <dbReference type="ARBA" id="ARBA00023136"/>
    </source>
</evidence>
<feature type="transmembrane region" description="Helical" evidence="9">
    <location>
        <begin position="12"/>
        <end position="33"/>
    </location>
</feature>
<dbReference type="GO" id="GO:0016020">
    <property type="term" value="C:membrane"/>
    <property type="evidence" value="ECO:0007669"/>
    <property type="project" value="UniProtKB-SubCell"/>
</dbReference>
<dbReference type="GO" id="GO:0004129">
    <property type="term" value="F:cytochrome-c oxidase activity"/>
    <property type="evidence" value="ECO:0007669"/>
    <property type="project" value="InterPro"/>
</dbReference>
<evidence type="ECO:0000256" key="3">
    <source>
        <dbReference type="ARBA" id="ARBA00015944"/>
    </source>
</evidence>
<accession>A0A141CKD8</accession>